<keyword evidence="5 8" id="KW-0812">Transmembrane</keyword>
<feature type="transmembrane region" description="Helical" evidence="8">
    <location>
        <begin position="131"/>
        <end position="150"/>
    </location>
</feature>
<evidence type="ECO:0000256" key="2">
    <source>
        <dbReference type="ARBA" id="ARBA00007935"/>
    </source>
</evidence>
<feature type="transmembrane region" description="Helical" evidence="8">
    <location>
        <begin position="203"/>
        <end position="222"/>
    </location>
</feature>
<dbReference type="OrthoDB" id="9796260at2"/>
<evidence type="ECO:0000256" key="5">
    <source>
        <dbReference type="ARBA" id="ARBA00022692"/>
    </source>
</evidence>
<evidence type="ECO:0000256" key="7">
    <source>
        <dbReference type="ARBA" id="ARBA00023136"/>
    </source>
</evidence>
<comment type="subcellular location">
    <subcellularLocation>
        <location evidence="1">Cell membrane</location>
        <topology evidence="1">Multi-pass membrane protein</topology>
    </subcellularLocation>
</comment>
<accession>A0A3P1TEF5</accession>
<comment type="similarity">
    <text evidence="2">Belongs to the binding-protein-dependent transport system permease family. FecCD subfamily.</text>
</comment>
<dbReference type="GO" id="GO:0033214">
    <property type="term" value="P:siderophore-iron import into cell"/>
    <property type="evidence" value="ECO:0007669"/>
    <property type="project" value="TreeGrafter"/>
</dbReference>
<organism evidence="9 10">
    <name type="scientific">Arachnia propionica</name>
    <dbReference type="NCBI Taxonomy" id="1750"/>
    <lineage>
        <taxon>Bacteria</taxon>
        <taxon>Bacillati</taxon>
        <taxon>Actinomycetota</taxon>
        <taxon>Actinomycetes</taxon>
        <taxon>Propionibacteriales</taxon>
        <taxon>Propionibacteriaceae</taxon>
        <taxon>Arachnia</taxon>
    </lineage>
</organism>
<feature type="transmembrane region" description="Helical" evidence="8">
    <location>
        <begin position="68"/>
        <end position="92"/>
    </location>
</feature>
<evidence type="ECO:0000313" key="10">
    <source>
        <dbReference type="Proteomes" id="UP000280819"/>
    </source>
</evidence>
<dbReference type="PANTHER" id="PTHR30472:SF19">
    <property type="entry name" value="PETROBACTIN IMPORT SYSTEM PERMEASE PROTEIN YCLO"/>
    <property type="match status" value="1"/>
</dbReference>
<dbReference type="GO" id="GO:0005886">
    <property type="term" value="C:plasma membrane"/>
    <property type="evidence" value="ECO:0007669"/>
    <property type="project" value="UniProtKB-SubCell"/>
</dbReference>
<evidence type="ECO:0000256" key="8">
    <source>
        <dbReference type="SAM" id="Phobius"/>
    </source>
</evidence>
<dbReference type="Pfam" id="PF01032">
    <property type="entry name" value="FecCD"/>
    <property type="match status" value="1"/>
</dbReference>
<feature type="transmembrane region" description="Helical" evidence="8">
    <location>
        <begin position="251"/>
        <end position="284"/>
    </location>
</feature>
<evidence type="ECO:0000256" key="6">
    <source>
        <dbReference type="ARBA" id="ARBA00022989"/>
    </source>
</evidence>
<gene>
    <name evidence="9" type="ORF">EII34_02030</name>
</gene>
<evidence type="ECO:0000256" key="4">
    <source>
        <dbReference type="ARBA" id="ARBA00022475"/>
    </source>
</evidence>
<dbReference type="Proteomes" id="UP000280819">
    <property type="component" value="Unassembled WGS sequence"/>
</dbReference>
<keyword evidence="4" id="KW-1003">Cell membrane</keyword>
<dbReference type="SUPFAM" id="SSF81345">
    <property type="entry name" value="ABC transporter involved in vitamin B12 uptake, BtuC"/>
    <property type="match status" value="1"/>
</dbReference>
<evidence type="ECO:0000256" key="3">
    <source>
        <dbReference type="ARBA" id="ARBA00022448"/>
    </source>
</evidence>
<dbReference type="InterPro" id="IPR000522">
    <property type="entry name" value="ABC_transptr_permease_BtuC"/>
</dbReference>
<dbReference type="GO" id="GO:0022857">
    <property type="term" value="F:transmembrane transporter activity"/>
    <property type="evidence" value="ECO:0007669"/>
    <property type="project" value="InterPro"/>
</dbReference>
<dbReference type="EMBL" id="RQZG01000001">
    <property type="protein sequence ID" value="RRD07286.1"/>
    <property type="molecule type" value="Genomic_DNA"/>
</dbReference>
<evidence type="ECO:0000256" key="1">
    <source>
        <dbReference type="ARBA" id="ARBA00004651"/>
    </source>
</evidence>
<dbReference type="PANTHER" id="PTHR30472">
    <property type="entry name" value="FERRIC ENTEROBACTIN TRANSPORT SYSTEM PERMEASE PROTEIN"/>
    <property type="match status" value="1"/>
</dbReference>
<sequence>MAETSTITPVSAHHGAFSSARAARRYWVILTGLVIVAIGICFGILAWANPLPIGSTGFWRIAERRATSIVVILVVAWCQGIATVAFQTITANRIITPSIMGFESLYRLVQTATVYFFGVAGLTVFQGVWQYALQVALMVTFAAILFGWLLTGQRGNVHQTLLVGIIIGTGLGALSTYMARLLTPSEFDLLTARLIGNLSNADVSQLGLAVPLALVAGLVVLARSRHLDVVGLGRDVAIGLGVDHRRESVRILLLTAVLMAVSTSLIGPMSFLGFLIAMCAYQLADTHEHRYVLPMAWCIGVVVLGGAYFVLRHVFYAQGTVGVIIEAVGGTFFLIHLLRKGRL</sequence>
<proteinExistence type="inferred from homology"/>
<feature type="transmembrane region" description="Helical" evidence="8">
    <location>
        <begin position="104"/>
        <end position="125"/>
    </location>
</feature>
<name>A0A3P1TEF5_9ACTN</name>
<protein>
    <submittedName>
        <fullName evidence="9">Enterochelin ABC transporter permease</fullName>
    </submittedName>
</protein>
<feature type="transmembrane region" description="Helical" evidence="8">
    <location>
        <begin position="26"/>
        <end position="48"/>
    </location>
</feature>
<evidence type="ECO:0000313" key="9">
    <source>
        <dbReference type="EMBL" id="RRD07286.1"/>
    </source>
</evidence>
<feature type="transmembrane region" description="Helical" evidence="8">
    <location>
        <begin position="162"/>
        <end position="183"/>
    </location>
</feature>
<dbReference type="Gene3D" id="1.10.3470.10">
    <property type="entry name" value="ABC transporter involved in vitamin B12 uptake, BtuC"/>
    <property type="match status" value="1"/>
</dbReference>
<keyword evidence="6 8" id="KW-1133">Transmembrane helix</keyword>
<dbReference type="AlphaFoldDB" id="A0A3P1TEF5"/>
<feature type="transmembrane region" description="Helical" evidence="8">
    <location>
        <begin position="318"/>
        <end position="338"/>
    </location>
</feature>
<feature type="transmembrane region" description="Helical" evidence="8">
    <location>
        <begin position="290"/>
        <end position="311"/>
    </location>
</feature>
<dbReference type="InterPro" id="IPR037294">
    <property type="entry name" value="ABC_BtuC-like"/>
</dbReference>
<keyword evidence="7 8" id="KW-0472">Membrane</keyword>
<comment type="caution">
    <text evidence="9">The sequence shown here is derived from an EMBL/GenBank/DDBJ whole genome shotgun (WGS) entry which is preliminary data.</text>
</comment>
<keyword evidence="3" id="KW-0813">Transport</keyword>
<dbReference type="RefSeq" id="WP_124842354.1">
    <property type="nucleotide sequence ID" value="NZ_RQZG01000001.1"/>
</dbReference>
<reference evidence="9 10" key="1">
    <citation type="submission" date="2018-11" db="EMBL/GenBank/DDBJ databases">
        <title>Genomes From Bacteria Associated with the Canine Oral Cavity: a Test Case for Automated Genome-Based Taxonomic Assignment.</title>
        <authorList>
            <person name="Coil D.A."/>
            <person name="Jospin G."/>
            <person name="Darling A.E."/>
            <person name="Wallis C."/>
            <person name="Davis I.J."/>
            <person name="Harris S."/>
            <person name="Eisen J.A."/>
            <person name="Holcombe L.J."/>
            <person name="O'Flynn C."/>
        </authorList>
    </citation>
    <scope>NUCLEOTIDE SEQUENCE [LARGE SCALE GENOMIC DNA]</scope>
    <source>
        <strain evidence="9 10">OH887_COT-365</strain>
    </source>
</reference>